<dbReference type="OrthoDB" id="163636at2"/>
<sequence>MTALTISVNGHDRRWADGTTVADIVADITGHDPESDQLGVAVAVDAAVVPRSRWSTTVPAAGAEVEIITAMQGG</sequence>
<dbReference type="InterPro" id="IPR012675">
    <property type="entry name" value="Beta-grasp_dom_sf"/>
</dbReference>
<reference evidence="2" key="1">
    <citation type="submission" date="2017-11" db="EMBL/GenBank/DDBJ databases">
        <title>Otitis media/interna in a cat caused by the recently described species Corynebacterium provencense.</title>
        <authorList>
            <person name="Kittl S."/>
            <person name="Brodard I."/>
            <person name="Rychener L."/>
            <person name="Jores J."/>
            <person name="Roosje P."/>
            <person name="Gobeli Brawand S."/>
        </authorList>
    </citation>
    <scope>NUCLEOTIDE SEQUENCE [LARGE SCALE GENOMIC DNA]</scope>
    <source>
        <strain evidence="2">17KM38</strain>
    </source>
</reference>
<dbReference type="NCBIfam" id="TIGR01683">
    <property type="entry name" value="thiS"/>
    <property type="match status" value="1"/>
</dbReference>
<dbReference type="EMBL" id="CP024988">
    <property type="protein sequence ID" value="AWT26486.1"/>
    <property type="molecule type" value="Genomic_DNA"/>
</dbReference>
<dbReference type="RefSeq" id="WP_066589101.1">
    <property type="nucleotide sequence ID" value="NZ_CABKVS010000002.1"/>
</dbReference>
<proteinExistence type="predicted"/>
<evidence type="ECO:0000313" key="2">
    <source>
        <dbReference type="Proteomes" id="UP000247696"/>
    </source>
</evidence>
<dbReference type="Gene3D" id="3.10.20.30">
    <property type="match status" value="1"/>
</dbReference>
<dbReference type="SUPFAM" id="SSF54285">
    <property type="entry name" value="MoaD/ThiS"/>
    <property type="match status" value="1"/>
</dbReference>
<dbReference type="InterPro" id="IPR010035">
    <property type="entry name" value="Thi_S"/>
</dbReference>
<name>A0A2Z3YPI6_9CORY</name>
<gene>
    <name evidence="1" type="ORF">Csp1_17040</name>
</gene>
<keyword evidence="2" id="KW-1185">Reference proteome</keyword>
<dbReference type="Pfam" id="PF02597">
    <property type="entry name" value="ThiS"/>
    <property type="match status" value="1"/>
</dbReference>
<dbReference type="InterPro" id="IPR003749">
    <property type="entry name" value="ThiS/MoaD-like"/>
</dbReference>
<protein>
    <recommendedName>
        <fullName evidence="3">Sulfur carrier protein ThiS</fullName>
    </recommendedName>
</protein>
<accession>A0A2Z3YPI6</accession>
<dbReference type="STRING" id="1737425.GCA_900049755_02630"/>
<organism evidence="1 2">
    <name type="scientific">Corynebacterium provencense</name>
    <dbReference type="NCBI Taxonomy" id="1737425"/>
    <lineage>
        <taxon>Bacteria</taxon>
        <taxon>Bacillati</taxon>
        <taxon>Actinomycetota</taxon>
        <taxon>Actinomycetes</taxon>
        <taxon>Mycobacteriales</taxon>
        <taxon>Corynebacteriaceae</taxon>
        <taxon>Corynebacterium</taxon>
    </lineage>
</organism>
<evidence type="ECO:0000313" key="1">
    <source>
        <dbReference type="EMBL" id="AWT26486.1"/>
    </source>
</evidence>
<dbReference type="AlphaFoldDB" id="A0A2Z3YPI6"/>
<dbReference type="InterPro" id="IPR016155">
    <property type="entry name" value="Mopterin_synth/thiamin_S_b"/>
</dbReference>
<dbReference type="Proteomes" id="UP000247696">
    <property type="component" value="Chromosome"/>
</dbReference>
<dbReference type="KEGG" id="cpre:Csp1_17040"/>
<evidence type="ECO:0008006" key="3">
    <source>
        <dbReference type="Google" id="ProtNLM"/>
    </source>
</evidence>